<feature type="compositionally biased region" description="Basic and acidic residues" evidence="1">
    <location>
        <begin position="262"/>
        <end position="272"/>
    </location>
</feature>
<comment type="caution">
    <text evidence="2">The sequence shown here is derived from an EMBL/GenBank/DDBJ whole genome shotgun (WGS) entry which is preliminary data.</text>
</comment>
<feature type="region of interest" description="Disordered" evidence="1">
    <location>
        <begin position="346"/>
        <end position="468"/>
    </location>
</feature>
<accession>A0ABR3PVM8</accession>
<keyword evidence="3" id="KW-1185">Reference proteome</keyword>
<evidence type="ECO:0000313" key="2">
    <source>
        <dbReference type="EMBL" id="KAL1406495.1"/>
    </source>
</evidence>
<feature type="region of interest" description="Disordered" evidence="1">
    <location>
        <begin position="221"/>
        <end position="272"/>
    </location>
</feature>
<name>A0ABR3PVM8_9TREE</name>
<gene>
    <name evidence="2" type="ORF">Q8F55_008199</name>
</gene>
<dbReference type="Proteomes" id="UP001565368">
    <property type="component" value="Unassembled WGS sequence"/>
</dbReference>
<feature type="compositionally biased region" description="Polar residues" evidence="1">
    <location>
        <begin position="235"/>
        <end position="250"/>
    </location>
</feature>
<proteinExistence type="predicted"/>
<dbReference type="GeneID" id="95989242"/>
<organism evidence="2 3">
    <name type="scientific">Vanrija albida</name>
    <dbReference type="NCBI Taxonomy" id="181172"/>
    <lineage>
        <taxon>Eukaryota</taxon>
        <taxon>Fungi</taxon>
        <taxon>Dikarya</taxon>
        <taxon>Basidiomycota</taxon>
        <taxon>Agaricomycotina</taxon>
        <taxon>Tremellomycetes</taxon>
        <taxon>Trichosporonales</taxon>
        <taxon>Trichosporonaceae</taxon>
        <taxon>Vanrija</taxon>
    </lineage>
</organism>
<protein>
    <submittedName>
        <fullName evidence="2">Uncharacterized protein</fullName>
    </submittedName>
</protein>
<reference evidence="2 3" key="1">
    <citation type="submission" date="2023-08" db="EMBL/GenBank/DDBJ databases">
        <title>Annotated Genome Sequence of Vanrija albida AlHP1.</title>
        <authorList>
            <person name="Herzog R."/>
        </authorList>
    </citation>
    <scope>NUCLEOTIDE SEQUENCE [LARGE SCALE GENOMIC DNA]</scope>
    <source>
        <strain evidence="2 3">AlHP1</strain>
    </source>
</reference>
<feature type="compositionally biased region" description="Polar residues" evidence="1">
    <location>
        <begin position="362"/>
        <end position="372"/>
    </location>
</feature>
<sequence>MNRERRSSLTAFLGMAVSSEDRRLFLVDHQVEGMDRVLGSLLLPPIMKTKNDVRKCLNRYYGPPIGVYPFRILQAFVDYAVWSRKSDYETDEIKDPYSVKTDLEELEQDFQSLSAAFAFVRYTRGLGPSQVIEMEYPPKWVLDNDLRVIRPFRGGGARLHNATAADEARPRPISLRMSMSDKDPGAFGFEDVNEHGLRRAGSLNDLPLHLTDAPEVRVQREVAPSAPLSPLRWQMTLTDPSTTDLPNTHFPSPPASPPSQERSAESHNPDWTLDLDRQLSLRTAESSEYSPIDTPIDGVDVLAARTLISNSLSRTPVLPSGAAAPATTIATLAATPVAAPAAAPTAAPAAAPAPGPAPKATRNPSWVTSSLNRYVLQRDHLNRTRTEPGTSERAIGSSHRLSRSLTGLINKIPVPTKADRTPSPAPEVGEADLAPLSPNLTQALSLPRSRDGHKRSTSNLHKPTPPAGAVVATAEFGL</sequence>
<dbReference type="EMBL" id="JBBXJM010000006">
    <property type="protein sequence ID" value="KAL1406495.1"/>
    <property type="molecule type" value="Genomic_DNA"/>
</dbReference>
<dbReference type="RefSeq" id="XP_069206439.1">
    <property type="nucleotide sequence ID" value="XM_069356598.1"/>
</dbReference>
<feature type="compositionally biased region" description="Basic and acidic residues" evidence="1">
    <location>
        <begin position="376"/>
        <end position="386"/>
    </location>
</feature>
<evidence type="ECO:0000256" key="1">
    <source>
        <dbReference type="SAM" id="MobiDB-lite"/>
    </source>
</evidence>
<evidence type="ECO:0000313" key="3">
    <source>
        <dbReference type="Proteomes" id="UP001565368"/>
    </source>
</evidence>